<dbReference type="GO" id="GO:0009372">
    <property type="term" value="P:quorum sensing"/>
    <property type="evidence" value="ECO:0007669"/>
    <property type="project" value="UniProtKB-KW"/>
</dbReference>
<evidence type="ECO:0000256" key="1">
    <source>
        <dbReference type="ARBA" id="ARBA00022475"/>
    </source>
</evidence>
<evidence type="ECO:0000256" key="4">
    <source>
        <dbReference type="ARBA" id="ARBA00022692"/>
    </source>
</evidence>
<dbReference type="Pfam" id="PF04647">
    <property type="entry name" value="AgrB"/>
    <property type="match status" value="1"/>
</dbReference>
<keyword evidence="7 8" id="KW-0472">Membrane</keyword>
<keyword evidence="4 8" id="KW-0812">Transmembrane</keyword>
<gene>
    <name evidence="9" type="ORF">JFN88_14415</name>
</gene>
<evidence type="ECO:0000256" key="7">
    <source>
        <dbReference type="ARBA" id="ARBA00023136"/>
    </source>
</evidence>
<evidence type="ECO:0000256" key="3">
    <source>
        <dbReference type="ARBA" id="ARBA00022670"/>
    </source>
</evidence>
<evidence type="ECO:0000313" key="9">
    <source>
        <dbReference type="EMBL" id="MBJ6362457.1"/>
    </source>
</evidence>
<dbReference type="GO" id="GO:0006508">
    <property type="term" value="P:proteolysis"/>
    <property type="evidence" value="ECO:0007669"/>
    <property type="project" value="UniProtKB-KW"/>
</dbReference>
<reference evidence="9" key="1">
    <citation type="submission" date="2020-12" db="EMBL/GenBank/DDBJ databases">
        <authorList>
            <person name="Huq M.A."/>
        </authorList>
    </citation>
    <scope>NUCLEOTIDE SEQUENCE</scope>
    <source>
        <strain evidence="9">MAHUQ-46</strain>
    </source>
</reference>
<keyword evidence="1" id="KW-1003">Cell membrane</keyword>
<proteinExistence type="predicted"/>
<evidence type="ECO:0000256" key="5">
    <source>
        <dbReference type="ARBA" id="ARBA00022801"/>
    </source>
</evidence>
<keyword evidence="6 8" id="KW-1133">Transmembrane helix</keyword>
<accession>A0A934MVT5</accession>
<keyword evidence="5" id="KW-0378">Hydrolase</keyword>
<feature type="transmembrane region" description="Helical" evidence="8">
    <location>
        <begin position="102"/>
        <end position="120"/>
    </location>
</feature>
<dbReference type="RefSeq" id="WP_199019998.1">
    <property type="nucleotide sequence ID" value="NZ_JAELUP010000072.1"/>
</dbReference>
<dbReference type="AlphaFoldDB" id="A0A934MVT5"/>
<organism evidence="9 10">
    <name type="scientific">Paenibacillus roseus</name>
    <dbReference type="NCBI Taxonomy" id="2798579"/>
    <lineage>
        <taxon>Bacteria</taxon>
        <taxon>Bacillati</taxon>
        <taxon>Bacillota</taxon>
        <taxon>Bacilli</taxon>
        <taxon>Bacillales</taxon>
        <taxon>Paenibacillaceae</taxon>
        <taxon>Paenibacillus</taxon>
    </lineage>
</organism>
<evidence type="ECO:0000256" key="8">
    <source>
        <dbReference type="SAM" id="Phobius"/>
    </source>
</evidence>
<dbReference type="GO" id="GO:0008233">
    <property type="term" value="F:peptidase activity"/>
    <property type="evidence" value="ECO:0007669"/>
    <property type="project" value="UniProtKB-KW"/>
</dbReference>
<feature type="transmembrane region" description="Helical" evidence="8">
    <location>
        <begin position="141"/>
        <end position="169"/>
    </location>
</feature>
<protein>
    <submittedName>
        <fullName evidence="9">Accessory gene regulator B family protein</fullName>
    </submittedName>
</protein>
<dbReference type="Proteomes" id="UP000640274">
    <property type="component" value="Unassembled WGS sequence"/>
</dbReference>
<keyword evidence="10" id="KW-1185">Reference proteome</keyword>
<feature type="transmembrane region" description="Helical" evidence="8">
    <location>
        <begin position="38"/>
        <end position="67"/>
    </location>
</feature>
<keyword evidence="3" id="KW-0645">Protease</keyword>
<dbReference type="SMART" id="SM00793">
    <property type="entry name" value="AgrB"/>
    <property type="match status" value="1"/>
</dbReference>
<name>A0A934MVT5_9BACL</name>
<dbReference type="GO" id="GO:0016020">
    <property type="term" value="C:membrane"/>
    <property type="evidence" value="ECO:0007669"/>
    <property type="project" value="InterPro"/>
</dbReference>
<evidence type="ECO:0000313" key="10">
    <source>
        <dbReference type="Proteomes" id="UP000640274"/>
    </source>
</evidence>
<feature type="transmembrane region" description="Helical" evidence="8">
    <location>
        <begin position="79"/>
        <end position="96"/>
    </location>
</feature>
<evidence type="ECO:0000256" key="2">
    <source>
        <dbReference type="ARBA" id="ARBA00022654"/>
    </source>
</evidence>
<dbReference type="InterPro" id="IPR006741">
    <property type="entry name" value="AgrB"/>
</dbReference>
<comment type="caution">
    <text evidence="9">The sequence shown here is derived from an EMBL/GenBank/DDBJ whole genome shotgun (WGS) entry which is preliminary data.</text>
</comment>
<dbReference type="EMBL" id="JAELUP010000072">
    <property type="protein sequence ID" value="MBJ6362457.1"/>
    <property type="molecule type" value="Genomic_DNA"/>
</dbReference>
<sequence length="172" mass="18942">MVNYIAYSLAVKIKNIVPEHPRSVEVLSYSLSFLLNSFFTSMLTFLISFMTGRVLEAIIVMCGFAFLRQLSGGYHLKSGMLCIVVSTGILTGLSMANLNSRFTVAATIVAAILALVYAPSGIERQTRIPTKYFPLLKISTVAVILTNLFFLSDVLAAAFLFQCLTLIQIRRS</sequence>
<keyword evidence="2" id="KW-0673">Quorum sensing</keyword>
<evidence type="ECO:0000256" key="6">
    <source>
        <dbReference type="ARBA" id="ARBA00022989"/>
    </source>
</evidence>